<feature type="transmembrane region" description="Helical" evidence="7">
    <location>
        <begin position="21"/>
        <end position="39"/>
    </location>
</feature>
<proteinExistence type="inferred from homology"/>
<evidence type="ECO:0000313" key="10">
    <source>
        <dbReference type="Proteomes" id="UP001162741"/>
    </source>
</evidence>
<dbReference type="CDD" id="cd01127">
    <property type="entry name" value="TrwB_TraG_TraD_VirD4"/>
    <property type="match status" value="1"/>
</dbReference>
<keyword evidence="3" id="KW-1003">Cell membrane</keyword>
<dbReference type="InterPro" id="IPR027417">
    <property type="entry name" value="P-loop_NTPase"/>
</dbReference>
<keyword evidence="10" id="KW-1185">Reference proteome</keyword>
<evidence type="ECO:0000256" key="3">
    <source>
        <dbReference type="ARBA" id="ARBA00022475"/>
    </source>
</evidence>
<comment type="similarity">
    <text evidence="2">Belongs to the VirD4/TraG family.</text>
</comment>
<dbReference type="EMBL" id="CP107006">
    <property type="protein sequence ID" value="UYQ92189.1"/>
    <property type="molecule type" value="Genomic_DNA"/>
</dbReference>
<dbReference type="Proteomes" id="UP001162741">
    <property type="component" value="Chromosome"/>
</dbReference>
<evidence type="ECO:0000259" key="8">
    <source>
        <dbReference type="Pfam" id="PF14293"/>
    </source>
</evidence>
<dbReference type="SUPFAM" id="SSF52540">
    <property type="entry name" value="P-loop containing nucleoside triphosphate hydrolases"/>
    <property type="match status" value="1"/>
</dbReference>
<evidence type="ECO:0000256" key="1">
    <source>
        <dbReference type="ARBA" id="ARBA00004651"/>
    </source>
</evidence>
<sequence>MAHQTGENEQAMRKIIDLTRFIAVTILAIHFYYFLYTAFRDWGYTMELTDRLLGNIYKTGLLDSFQLSKVYALLFLLISLLGTKGKKNEKQNYRTALAYLISGLLGYWISYLLFYAGLPESITAIAYMALTGTGFLLILTGGTLLSRILKSRFNNKDIFNQENETFPQEERLLINENSINLPMTYQLKNKMRQGYLNIIAPYRSVLVSGSAGAGKTAFVLRRFIEQGLAKPEPYTMLVFDFKFPDLSLIAYNNFLKNKHRYPGKPECLFVNFEDPSRSHRGNPLEPESMTDITDATEASRTILLNLNKEWQRKIGDFFVESSCNFFTAIIWFLRKYRNGIYCTLPHAIELIQLDYDSLFTLLQSDWAKECTVLVNPFISAYKADVMEQLEGQIASAKIALARLSSPQLYYALTGNDFSLDINNPEKPKVLCLGSNPQKQQVYGAVLSLYATRLLKVINKKGKLKSMLLLDEYPQFTGVDLVPTISTGRSNRIAVVMGVQSINQLRKEYGKEQADVIMSIAGNIIAGQETGDSAKQLSEQIGKIMQERESLSISDSGTTISRSKQYELAVTPSKIAKLSSGHFVGLLSDVPDQSMELKAFDCQIQNDFKSIEREEAAYKPIPIIRKVDQAMIDRNYDQVRQDIQNIVSSEMERLLSDPSKRHLIIRKR</sequence>
<dbReference type="Pfam" id="PF14293">
    <property type="entry name" value="YWFCY"/>
    <property type="match status" value="1"/>
</dbReference>
<evidence type="ECO:0000313" key="9">
    <source>
        <dbReference type="EMBL" id="UYQ92189.1"/>
    </source>
</evidence>
<gene>
    <name evidence="9" type="ORF">MKQ68_19055</name>
</gene>
<keyword evidence="5 7" id="KW-1133">Transmembrane helix</keyword>
<feature type="transmembrane region" description="Helical" evidence="7">
    <location>
        <begin position="124"/>
        <end position="146"/>
    </location>
</feature>
<dbReference type="NCBIfam" id="NF041326">
    <property type="entry name" value="Bacteroid_MobC"/>
    <property type="match status" value="1"/>
</dbReference>
<evidence type="ECO:0000256" key="2">
    <source>
        <dbReference type="ARBA" id="ARBA00008806"/>
    </source>
</evidence>
<dbReference type="Pfam" id="PF02534">
    <property type="entry name" value="T4SS-DNA_transf"/>
    <property type="match status" value="1"/>
</dbReference>
<feature type="transmembrane region" description="Helical" evidence="7">
    <location>
        <begin position="95"/>
        <end position="118"/>
    </location>
</feature>
<comment type="subcellular location">
    <subcellularLocation>
        <location evidence="1">Cell membrane</location>
        <topology evidence="1">Multi-pass membrane protein</topology>
    </subcellularLocation>
</comment>
<evidence type="ECO:0000256" key="6">
    <source>
        <dbReference type="ARBA" id="ARBA00023136"/>
    </source>
</evidence>
<dbReference type="RefSeq" id="WP_264280491.1">
    <property type="nucleotide sequence ID" value="NZ_CP107006.1"/>
</dbReference>
<dbReference type="PANTHER" id="PTHR37937:SF1">
    <property type="entry name" value="CONJUGATIVE TRANSFER: DNA TRANSPORT"/>
    <property type="match status" value="1"/>
</dbReference>
<protein>
    <submittedName>
        <fullName evidence="9">YWFCY domain-containing protein</fullName>
    </submittedName>
</protein>
<feature type="domain" description="YWFCY" evidence="8">
    <location>
        <begin position="7"/>
        <end position="150"/>
    </location>
</feature>
<reference evidence="9" key="1">
    <citation type="submission" date="2022-10" db="EMBL/GenBank/DDBJ databases">
        <title>Chitinophaga sp. nov., isolated from soil.</title>
        <authorList>
            <person name="Jeon C.O."/>
        </authorList>
    </citation>
    <scope>NUCLEOTIDE SEQUENCE</scope>
    <source>
        <strain evidence="9">R8</strain>
    </source>
</reference>
<name>A0ABY6J1K5_9BACT</name>
<keyword evidence="6 7" id="KW-0472">Membrane</keyword>
<dbReference type="InterPro" id="IPR051539">
    <property type="entry name" value="T4SS-coupling_protein"/>
</dbReference>
<evidence type="ECO:0000256" key="7">
    <source>
        <dbReference type="SAM" id="Phobius"/>
    </source>
</evidence>
<evidence type="ECO:0000256" key="4">
    <source>
        <dbReference type="ARBA" id="ARBA00022692"/>
    </source>
</evidence>
<dbReference type="InterPro" id="IPR003688">
    <property type="entry name" value="TraG/VirD4"/>
</dbReference>
<accession>A0ABY6J1K5</accession>
<organism evidence="9 10">
    <name type="scientific">Chitinophaga horti</name>
    <dbReference type="NCBI Taxonomy" id="2920382"/>
    <lineage>
        <taxon>Bacteria</taxon>
        <taxon>Pseudomonadati</taxon>
        <taxon>Bacteroidota</taxon>
        <taxon>Chitinophagia</taxon>
        <taxon>Chitinophagales</taxon>
        <taxon>Chitinophagaceae</taxon>
        <taxon>Chitinophaga</taxon>
    </lineage>
</organism>
<keyword evidence="4 7" id="KW-0812">Transmembrane</keyword>
<dbReference type="InterPro" id="IPR025988">
    <property type="entry name" value="YWFCY_dom"/>
</dbReference>
<dbReference type="Gene3D" id="3.40.50.300">
    <property type="entry name" value="P-loop containing nucleotide triphosphate hydrolases"/>
    <property type="match status" value="1"/>
</dbReference>
<feature type="transmembrane region" description="Helical" evidence="7">
    <location>
        <begin position="65"/>
        <end position="83"/>
    </location>
</feature>
<evidence type="ECO:0000256" key="5">
    <source>
        <dbReference type="ARBA" id="ARBA00022989"/>
    </source>
</evidence>
<dbReference type="PANTHER" id="PTHR37937">
    <property type="entry name" value="CONJUGATIVE TRANSFER: DNA TRANSPORT"/>
    <property type="match status" value="1"/>
</dbReference>